<reference evidence="1 2" key="1">
    <citation type="journal article" date="2017" name="Water Res.">
        <title>Discovery and metagenomic analysis of an anammox bacterial enrichment related to Candidatus "Brocadia caroliniensis" in a full-scale glycerol-fed nitritation-denitritation separate centrate treatment process.</title>
        <authorList>
            <person name="Park H."/>
            <person name="Brotto A.C."/>
            <person name="van Loosdrecht M.C."/>
            <person name="Chandran K."/>
        </authorList>
    </citation>
    <scope>NUCLEOTIDE SEQUENCE [LARGE SCALE GENOMIC DNA]</scope>
    <source>
        <strain evidence="1">26THWARD</strain>
    </source>
</reference>
<evidence type="ECO:0008006" key="3">
    <source>
        <dbReference type="Google" id="ProtNLM"/>
    </source>
</evidence>
<evidence type="ECO:0000313" key="1">
    <source>
        <dbReference type="EMBL" id="OOP55959.1"/>
    </source>
</evidence>
<protein>
    <recommendedName>
        <fullName evidence="3">PIN domain-containing protein</fullName>
    </recommendedName>
</protein>
<dbReference type="AlphaFoldDB" id="A0A1V4AS53"/>
<dbReference type="STRING" id="1004156.AYP45_11800"/>
<sequence>MIYLDTSALVKKYVAEEGSENIVAIMKSPVIATSRLTYPEILSTLVRRFRVGDITNNKLKEILKAFESDWDCFTILDIHEELLPMIKKFNREILSEGSR</sequence>
<dbReference type="InterPro" id="IPR029060">
    <property type="entry name" value="PIN-like_dom_sf"/>
</dbReference>
<dbReference type="SUPFAM" id="SSF88723">
    <property type="entry name" value="PIN domain-like"/>
    <property type="match status" value="1"/>
</dbReference>
<dbReference type="Proteomes" id="UP000189681">
    <property type="component" value="Unassembled WGS sequence"/>
</dbReference>
<comment type="caution">
    <text evidence="1">The sequence shown here is derived from an EMBL/GenBank/DDBJ whole genome shotgun (WGS) entry which is preliminary data.</text>
</comment>
<dbReference type="Gene3D" id="3.40.50.1010">
    <property type="entry name" value="5'-nuclease"/>
    <property type="match status" value="1"/>
</dbReference>
<gene>
    <name evidence="1" type="ORF">AYP45_11800</name>
</gene>
<organism evidence="1 2">
    <name type="scientific">Candidatus Brocadia carolinensis</name>
    <dbReference type="NCBI Taxonomy" id="1004156"/>
    <lineage>
        <taxon>Bacteria</taxon>
        <taxon>Pseudomonadati</taxon>
        <taxon>Planctomycetota</taxon>
        <taxon>Candidatus Brocadiia</taxon>
        <taxon>Candidatus Brocadiales</taxon>
        <taxon>Candidatus Brocadiaceae</taxon>
        <taxon>Candidatus Brocadia</taxon>
    </lineage>
</organism>
<dbReference type="EMBL" id="AYTS01000107">
    <property type="protein sequence ID" value="OOP55959.1"/>
    <property type="molecule type" value="Genomic_DNA"/>
</dbReference>
<proteinExistence type="predicted"/>
<name>A0A1V4AS53_9BACT</name>
<evidence type="ECO:0000313" key="2">
    <source>
        <dbReference type="Proteomes" id="UP000189681"/>
    </source>
</evidence>
<accession>A0A1V4AS53</accession>
<dbReference type="CDD" id="cd09874">
    <property type="entry name" value="PIN_MT3492-like"/>
    <property type="match status" value="1"/>
</dbReference>